<proteinExistence type="predicted"/>
<keyword evidence="2" id="KW-1185">Reference proteome</keyword>
<dbReference type="Proteomes" id="UP001374893">
    <property type="component" value="Chromosome"/>
</dbReference>
<gene>
    <name evidence="1" type="ORF">HAHE_17360</name>
</gene>
<accession>A0ABM7RJR4</accession>
<name>A0ABM7RJR4_9BACT</name>
<reference evidence="1 2" key="1">
    <citation type="submission" date="2021-06" db="EMBL/GenBank/DDBJ databases">
        <title>Complete genome of Haloferula helveola possessing various polysaccharide degrading enzymes.</title>
        <authorList>
            <person name="Takami H."/>
            <person name="Huang C."/>
            <person name="Hamasaki K."/>
        </authorList>
    </citation>
    <scope>NUCLEOTIDE SEQUENCE [LARGE SCALE GENOMIC DNA]</scope>
    <source>
        <strain evidence="1 2">CN-1</strain>
    </source>
</reference>
<sequence>MPSPGRAIAFAVGLALACQGAIHAPTDESLPVAKQTGPSCGFFANVPAVTLATGIDMTGSKPFVSSIYGLRRGDFRYQRSFDKRMFFELFSLPYETAEIEHPPAPVDSLLPAVRKIIKDTFHQGLDDGNVYSLRIRGVFEGPHNGLLMGREDDRYLLHDPYPGVIRKPTLDELATLMLVRSTSKKNRGKKIYVTHYLTVPLSERAAGLPSPIRSLPGTLEARLSANQRSQLAEALNTERLGERKPELANCIDAFPDLDFAAVPGTKEGTVRSVIGRDVKASELGGVLHLAKFTLNTWHLKRRPLLPVVMMDGRPWALTRYLATDADRPKTPTLEFDNGRERMWLTAPEALQQIRKSGGIYATVKVDWE</sequence>
<evidence type="ECO:0000313" key="1">
    <source>
        <dbReference type="EMBL" id="BCX47828.1"/>
    </source>
</evidence>
<organism evidence="1 2">
    <name type="scientific">Haloferula helveola</name>
    <dbReference type="NCBI Taxonomy" id="490095"/>
    <lineage>
        <taxon>Bacteria</taxon>
        <taxon>Pseudomonadati</taxon>
        <taxon>Verrucomicrobiota</taxon>
        <taxon>Verrucomicrobiia</taxon>
        <taxon>Verrucomicrobiales</taxon>
        <taxon>Verrucomicrobiaceae</taxon>
        <taxon>Haloferula</taxon>
    </lineage>
</organism>
<evidence type="ECO:0000313" key="2">
    <source>
        <dbReference type="Proteomes" id="UP001374893"/>
    </source>
</evidence>
<dbReference type="PROSITE" id="PS51257">
    <property type="entry name" value="PROKAR_LIPOPROTEIN"/>
    <property type="match status" value="1"/>
</dbReference>
<dbReference type="EMBL" id="AP024702">
    <property type="protein sequence ID" value="BCX47828.1"/>
    <property type="molecule type" value="Genomic_DNA"/>
</dbReference>
<protein>
    <submittedName>
        <fullName evidence="1">Uncharacterized protein</fullName>
    </submittedName>
</protein>